<dbReference type="AlphaFoldDB" id="A0A6N0ISP8"/>
<keyword evidence="1" id="KW-0614">Plasmid</keyword>
<gene>
    <name evidence="1" type="ORF">HPE44_25580</name>
</gene>
<dbReference type="EMBL" id="CP054565">
    <property type="protein sequence ID" value="QKQ37764.1"/>
    <property type="molecule type" value="Genomic_DNA"/>
</dbReference>
<proteinExistence type="predicted"/>
<protein>
    <submittedName>
        <fullName evidence="1">Uncharacterized protein</fullName>
    </submittedName>
</protein>
<evidence type="ECO:0000313" key="1">
    <source>
        <dbReference type="EMBL" id="QKQ37764.1"/>
    </source>
</evidence>
<accession>A0A6N0ISP8</accession>
<sequence>MKMQFLDILKEFADLINAFATSLAFWATARSAKAATKATRLAAESLLEMRKTYFKDRYNILFEKHNNILKEVESSIDSNRLKR</sequence>
<name>A0A6N0ISP8_ECOLX</name>
<organism evidence="1">
    <name type="scientific">Escherichia coli</name>
    <dbReference type="NCBI Taxonomy" id="562"/>
    <lineage>
        <taxon>Bacteria</taxon>
        <taxon>Pseudomonadati</taxon>
        <taxon>Pseudomonadota</taxon>
        <taxon>Gammaproteobacteria</taxon>
        <taxon>Enterobacterales</taxon>
        <taxon>Enterobacteriaceae</taxon>
        <taxon>Escherichia</taxon>
    </lineage>
</organism>
<dbReference type="RefSeq" id="WP_181695903.1">
    <property type="nucleotide sequence ID" value="NZ_CP054565.1"/>
</dbReference>
<reference evidence="1" key="1">
    <citation type="submission" date="2020-05" db="EMBL/GenBank/DDBJ databases">
        <title>Title: F plasmids are the major carriers of antibiotic resistance genes in human-associated commensal E. coli.</title>
        <authorList>
            <person name="Stephens C."/>
            <person name="Arismendi T."/>
            <person name="Wright M."/>
            <person name="Hartman A."/>
            <person name="Gonzalez A."/>
            <person name="Gill M."/>
            <person name="Pandori M."/>
            <person name="Hess D."/>
        </authorList>
    </citation>
    <scope>NUCLEOTIDE SEQUENCE</scope>
    <source>
        <strain evidence="1">SCU-478</strain>
        <plasmid evidence="1">pSCU-478-1</plasmid>
    </source>
</reference>
<geneLocation type="plasmid" evidence="1">
    <name>pSCU-478-1</name>
</geneLocation>